<sequence length="305" mass="31177">MGDDVLVPDQLFPTAAERTTLPSSAGTLAALIAAPTDAASARAAEFGELPSVLLLPGYTGSKEDFSPVLEPLAAAGIRAVAVDQPGQYESPGGDDEAAFRPAPLGAVAAELVTALAQDGPVVLLGHSYGGLVARQAVLQGAPVAGLVLLCSGPSAFTSGNRFDALTVGEPILRSQGAAFLHDARDRAAGLDPDRPDPLARFYRKRFLATATAQLLGAGAALLDEPDLTELLAAALRRHGTPAAVIAGEADDAWPLAAQRRMAEQLGTSLVLVPGGGHSPAVEAPEALLDVLLPLITDWTEPDRAA</sequence>
<proteinExistence type="predicted"/>
<dbReference type="InterPro" id="IPR050266">
    <property type="entry name" value="AB_hydrolase_sf"/>
</dbReference>
<dbReference type="Pfam" id="PF12697">
    <property type="entry name" value="Abhydrolase_6"/>
    <property type="match status" value="1"/>
</dbReference>
<organism evidence="2 3">
    <name type="scientific">Nakamurella alba</name>
    <dbReference type="NCBI Taxonomy" id="2665158"/>
    <lineage>
        <taxon>Bacteria</taxon>
        <taxon>Bacillati</taxon>
        <taxon>Actinomycetota</taxon>
        <taxon>Actinomycetes</taxon>
        <taxon>Nakamurellales</taxon>
        <taxon>Nakamurellaceae</taxon>
        <taxon>Nakamurella</taxon>
    </lineage>
</organism>
<dbReference type="AlphaFoldDB" id="A0A7K1FHZ0"/>
<gene>
    <name evidence="2" type="ORF">GIS00_06985</name>
</gene>
<reference evidence="2 3" key="1">
    <citation type="submission" date="2019-11" db="EMBL/GenBank/DDBJ databases">
        <authorList>
            <person name="Jiang L.-Q."/>
        </authorList>
    </citation>
    <scope>NUCLEOTIDE SEQUENCE [LARGE SCALE GENOMIC DNA]</scope>
    <source>
        <strain evidence="2 3">YIM 132087</strain>
    </source>
</reference>
<dbReference type="SUPFAM" id="SSF53474">
    <property type="entry name" value="alpha/beta-Hydrolases"/>
    <property type="match status" value="1"/>
</dbReference>
<dbReference type="Gene3D" id="3.40.50.1820">
    <property type="entry name" value="alpha/beta hydrolase"/>
    <property type="match status" value="1"/>
</dbReference>
<dbReference type="PANTHER" id="PTHR43798">
    <property type="entry name" value="MONOACYLGLYCEROL LIPASE"/>
    <property type="match status" value="1"/>
</dbReference>
<dbReference type="EMBL" id="WLYK01000001">
    <property type="protein sequence ID" value="MTD13686.1"/>
    <property type="molecule type" value="Genomic_DNA"/>
</dbReference>
<dbReference type="InterPro" id="IPR000073">
    <property type="entry name" value="AB_hydrolase_1"/>
</dbReference>
<keyword evidence="2" id="KW-0378">Hydrolase</keyword>
<comment type="caution">
    <text evidence="2">The sequence shown here is derived from an EMBL/GenBank/DDBJ whole genome shotgun (WGS) entry which is preliminary data.</text>
</comment>
<dbReference type="GO" id="GO:0016787">
    <property type="term" value="F:hydrolase activity"/>
    <property type="evidence" value="ECO:0007669"/>
    <property type="project" value="UniProtKB-KW"/>
</dbReference>
<protein>
    <submittedName>
        <fullName evidence="2">Alpha/beta fold hydrolase</fullName>
    </submittedName>
</protein>
<evidence type="ECO:0000313" key="2">
    <source>
        <dbReference type="EMBL" id="MTD13686.1"/>
    </source>
</evidence>
<name>A0A7K1FHZ0_9ACTN</name>
<dbReference type="InterPro" id="IPR029058">
    <property type="entry name" value="AB_hydrolase_fold"/>
</dbReference>
<feature type="domain" description="AB hydrolase-1" evidence="1">
    <location>
        <begin position="52"/>
        <end position="289"/>
    </location>
</feature>
<accession>A0A7K1FHZ0</accession>
<keyword evidence="3" id="KW-1185">Reference proteome</keyword>
<evidence type="ECO:0000313" key="3">
    <source>
        <dbReference type="Proteomes" id="UP000460221"/>
    </source>
</evidence>
<evidence type="ECO:0000259" key="1">
    <source>
        <dbReference type="Pfam" id="PF12697"/>
    </source>
</evidence>
<dbReference type="Proteomes" id="UP000460221">
    <property type="component" value="Unassembled WGS sequence"/>
</dbReference>